<evidence type="ECO:0000313" key="2">
    <source>
        <dbReference type="EMBL" id="AGF56231.1"/>
    </source>
</evidence>
<dbReference type="eggNOG" id="ENOG502Z7T3">
    <property type="taxonomic scope" value="Bacteria"/>
</dbReference>
<feature type="transmembrane region" description="Helical" evidence="1">
    <location>
        <begin position="109"/>
        <end position="129"/>
    </location>
</feature>
<keyword evidence="1" id="KW-1133">Transmembrane helix</keyword>
<dbReference type="InterPro" id="IPR024294">
    <property type="entry name" value="DUF3810"/>
</dbReference>
<proteinExistence type="predicted"/>
<dbReference type="RefSeq" id="WP_015392550.1">
    <property type="nucleotide sequence ID" value="NC_020291.1"/>
</dbReference>
<evidence type="ECO:0008006" key="4">
    <source>
        <dbReference type="Google" id="ProtNLM"/>
    </source>
</evidence>
<keyword evidence="1" id="KW-0812">Transmembrane</keyword>
<keyword evidence="3" id="KW-1185">Reference proteome</keyword>
<organism evidence="2 3">
    <name type="scientific">Clostridium saccharoperbutylacetonicum N1-4(HMT)</name>
    <dbReference type="NCBI Taxonomy" id="931276"/>
    <lineage>
        <taxon>Bacteria</taxon>
        <taxon>Bacillati</taxon>
        <taxon>Bacillota</taxon>
        <taxon>Clostridia</taxon>
        <taxon>Eubacteriales</taxon>
        <taxon>Clostridiaceae</taxon>
        <taxon>Clostridium</taxon>
    </lineage>
</organism>
<dbReference type="KEGG" id="csr:Cspa_c24660"/>
<feature type="transmembrane region" description="Helical" evidence="1">
    <location>
        <begin position="21"/>
        <end position="46"/>
    </location>
</feature>
<dbReference type="HOGENOM" id="CLU_052630_0_0_9"/>
<dbReference type="Pfam" id="PF12725">
    <property type="entry name" value="DUF3810"/>
    <property type="match status" value="1"/>
</dbReference>
<reference evidence="2 3" key="1">
    <citation type="submission" date="2013-02" db="EMBL/GenBank/DDBJ databases">
        <title>Genome sequence of Clostridium saccharoperbutylacetonicum N1-4(HMT).</title>
        <authorList>
            <person name="Poehlein A."/>
            <person name="Daniel R."/>
        </authorList>
    </citation>
    <scope>NUCLEOTIDE SEQUENCE [LARGE SCALE GENOMIC DNA]</scope>
    <source>
        <strain evidence="3">N1-4(HMT)</strain>
    </source>
</reference>
<dbReference type="OrthoDB" id="1048788at2"/>
<sequence length="370" mass="42601">MSNLVDNRKKIKWSKKKLWGSGLLLIISAGLFGMSRYVSGFANIYYENIYLNLVNVIGRGLSIIKFSVYELIVIGFILFIFIKLIMYIYLKYKKKISLKEIIIRATANIILYISIFIFLNAVTLGVNAFRPSFAKLTDLKNKDVSEENLTELCSYLKDELNESDNKIQKDQYGLLKLDDSVKEEGINSMKNLGDKYSCLQGYYPLPKPYLFSKVMSYQLLEGETDFTLEANYNNDMPKVDVPSTICHELSHVRGFNNEDEANYIGFLACINSNNYEYQYSGYLMAYSYCMNDLYDSNKEAFKKINNELSINVKAELKNDALYWNKYRGRISKIHNDAYDKLLKISGQENGIKSYNAVVKLLVSGYGVQFK</sequence>
<dbReference type="EMBL" id="CP004121">
    <property type="protein sequence ID" value="AGF56231.1"/>
    <property type="molecule type" value="Genomic_DNA"/>
</dbReference>
<dbReference type="AlphaFoldDB" id="M1MNE0"/>
<accession>M1MNE0</accession>
<dbReference type="STRING" id="36745.CLSAP_22850"/>
<dbReference type="PATRIC" id="fig|931276.5.peg.2471"/>
<name>M1MNE0_9CLOT</name>
<evidence type="ECO:0000313" key="3">
    <source>
        <dbReference type="Proteomes" id="UP000011728"/>
    </source>
</evidence>
<keyword evidence="1" id="KW-0472">Membrane</keyword>
<gene>
    <name evidence="2" type="ORF">Cspa_c24660</name>
</gene>
<protein>
    <recommendedName>
        <fullName evidence="4">DUF3810 domain-containing protein</fullName>
    </recommendedName>
</protein>
<evidence type="ECO:0000256" key="1">
    <source>
        <dbReference type="SAM" id="Phobius"/>
    </source>
</evidence>
<feature type="transmembrane region" description="Helical" evidence="1">
    <location>
        <begin position="66"/>
        <end position="89"/>
    </location>
</feature>
<dbReference type="Proteomes" id="UP000011728">
    <property type="component" value="Chromosome"/>
</dbReference>